<name>A0AAD4C850_BOLED</name>
<gene>
    <name evidence="1" type="ORF">L210DRAFT_952432</name>
</gene>
<dbReference type="AlphaFoldDB" id="A0AAD4C850"/>
<evidence type="ECO:0000313" key="2">
    <source>
        <dbReference type="Proteomes" id="UP001194468"/>
    </source>
</evidence>
<keyword evidence="2" id="KW-1185">Reference proteome</keyword>
<organism evidence="1 2">
    <name type="scientific">Boletus edulis BED1</name>
    <dbReference type="NCBI Taxonomy" id="1328754"/>
    <lineage>
        <taxon>Eukaryota</taxon>
        <taxon>Fungi</taxon>
        <taxon>Dikarya</taxon>
        <taxon>Basidiomycota</taxon>
        <taxon>Agaricomycotina</taxon>
        <taxon>Agaricomycetes</taxon>
        <taxon>Agaricomycetidae</taxon>
        <taxon>Boletales</taxon>
        <taxon>Boletineae</taxon>
        <taxon>Boletaceae</taxon>
        <taxon>Boletoideae</taxon>
        <taxon>Boletus</taxon>
    </lineage>
</organism>
<comment type="caution">
    <text evidence="1">The sequence shown here is derived from an EMBL/GenBank/DDBJ whole genome shotgun (WGS) entry which is preliminary data.</text>
</comment>
<dbReference type="Proteomes" id="UP001194468">
    <property type="component" value="Unassembled WGS sequence"/>
</dbReference>
<reference evidence="1" key="1">
    <citation type="submission" date="2019-10" db="EMBL/GenBank/DDBJ databases">
        <authorList>
            <consortium name="DOE Joint Genome Institute"/>
            <person name="Kuo A."/>
            <person name="Miyauchi S."/>
            <person name="Kiss E."/>
            <person name="Drula E."/>
            <person name="Kohler A."/>
            <person name="Sanchez-Garcia M."/>
            <person name="Andreopoulos B."/>
            <person name="Barry K.W."/>
            <person name="Bonito G."/>
            <person name="Buee M."/>
            <person name="Carver A."/>
            <person name="Chen C."/>
            <person name="Cichocki N."/>
            <person name="Clum A."/>
            <person name="Culley D."/>
            <person name="Crous P.W."/>
            <person name="Fauchery L."/>
            <person name="Girlanda M."/>
            <person name="Hayes R."/>
            <person name="Keri Z."/>
            <person name="LaButti K."/>
            <person name="Lipzen A."/>
            <person name="Lombard V."/>
            <person name="Magnuson J."/>
            <person name="Maillard F."/>
            <person name="Morin E."/>
            <person name="Murat C."/>
            <person name="Nolan M."/>
            <person name="Ohm R."/>
            <person name="Pangilinan J."/>
            <person name="Pereira M."/>
            <person name="Perotto S."/>
            <person name="Peter M."/>
            <person name="Riley R."/>
            <person name="Sitrit Y."/>
            <person name="Stielow B."/>
            <person name="Szollosi G."/>
            <person name="Zifcakova L."/>
            <person name="Stursova M."/>
            <person name="Spatafora J.W."/>
            <person name="Tedersoo L."/>
            <person name="Vaario L.-M."/>
            <person name="Yamada A."/>
            <person name="Yan M."/>
            <person name="Wang P."/>
            <person name="Xu J."/>
            <person name="Bruns T."/>
            <person name="Baldrian P."/>
            <person name="Vilgalys R."/>
            <person name="Henrissat B."/>
            <person name="Grigoriev I.V."/>
            <person name="Hibbett D."/>
            <person name="Nagy L.G."/>
            <person name="Martin F.M."/>
        </authorList>
    </citation>
    <scope>NUCLEOTIDE SEQUENCE</scope>
    <source>
        <strain evidence="1">BED1</strain>
    </source>
</reference>
<protein>
    <submittedName>
        <fullName evidence="1">Uncharacterized protein</fullName>
    </submittedName>
</protein>
<accession>A0AAD4C850</accession>
<dbReference type="EMBL" id="WHUW01000001">
    <property type="protein sequence ID" value="KAF8452105.1"/>
    <property type="molecule type" value="Genomic_DNA"/>
</dbReference>
<proteinExistence type="predicted"/>
<sequence>MSSRVSGECTKECARVAVFQFLVRISSRKRLGMRDSVNILDYASTQSLWRVPTPKLVHEADTISYSRLASIFLFGRGPQRDPSILPSFGRIPTRNLKGVSGNVALSNTCLASRYSTRSYDANRHHTGDLRFTVTLPSTCPSLDVARREEWPETRFPSPDIQQFSRTSAPDQRRVRGLISGCFVLSYQVF</sequence>
<reference evidence="1" key="2">
    <citation type="journal article" date="2020" name="Nat. Commun.">
        <title>Large-scale genome sequencing of mycorrhizal fungi provides insights into the early evolution of symbiotic traits.</title>
        <authorList>
            <person name="Miyauchi S."/>
            <person name="Kiss E."/>
            <person name="Kuo A."/>
            <person name="Drula E."/>
            <person name="Kohler A."/>
            <person name="Sanchez-Garcia M."/>
            <person name="Morin E."/>
            <person name="Andreopoulos B."/>
            <person name="Barry K.W."/>
            <person name="Bonito G."/>
            <person name="Buee M."/>
            <person name="Carver A."/>
            <person name="Chen C."/>
            <person name="Cichocki N."/>
            <person name="Clum A."/>
            <person name="Culley D."/>
            <person name="Crous P.W."/>
            <person name="Fauchery L."/>
            <person name="Girlanda M."/>
            <person name="Hayes R.D."/>
            <person name="Keri Z."/>
            <person name="LaButti K."/>
            <person name="Lipzen A."/>
            <person name="Lombard V."/>
            <person name="Magnuson J."/>
            <person name="Maillard F."/>
            <person name="Murat C."/>
            <person name="Nolan M."/>
            <person name="Ohm R.A."/>
            <person name="Pangilinan J."/>
            <person name="Pereira M.F."/>
            <person name="Perotto S."/>
            <person name="Peter M."/>
            <person name="Pfister S."/>
            <person name="Riley R."/>
            <person name="Sitrit Y."/>
            <person name="Stielow J.B."/>
            <person name="Szollosi G."/>
            <person name="Zifcakova L."/>
            <person name="Stursova M."/>
            <person name="Spatafora J.W."/>
            <person name="Tedersoo L."/>
            <person name="Vaario L.M."/>
            <person name="Yamada A."/>
            <person name="Yan M."/>
            <person name="Wang P."/>
            <person name="Xu J."/>
            <person name="Bruns T."/>
            <person name="Baldrian P."/>
            <person name="Vilgalys R."/>
            <person name="Dunand C."/>
            <person name="Henrissat B."/>
            <person name="Grigoriev I.V."/>
            <person name="Hibbett D."/>
            <person name="Nagy L.G."/>
            <person name="Martin F.M."/>
        </authorList>
    </citation>
    <scope>NUCLEOTIDE SEQUENCE</scope>
    <source>
        <strain evidence="1">BED1</strain>
    </source>
</reference>
<evidence type="ECO:0000313" key="1">
    <source>
        <dbReference type="EMBL" id="KAF8452105.1"/>
    </source>
</evidence>